<gene>
    <name evidence="3" type="ORF">HGMM_F54F02C12</name>
</gene>
<dbReference type="GO" id="GO:0010411">
    <property type="term" value="P:xyloglucan metabolic process"/>
    <property type="evidence" value="ECO:0007669"/>
    <property type="project" value="TreeGrafter"/>
</dbReference>
<dbReference type="PANTHER" id="PTHR43739">
    <property type="entry name" value="XYLOGLUCANASE (EUROFUNG)"/>
    <property type="match status" value="1"/>
</dbReference>
<sequence length="1039" mass="116318">MLLLLLLAGLLSVRGQGQSDRRPITEDLFKSLEFRNIGPAIMGGRIDDFAVVESDPRIIYVATASGGVWKTTNGGVTWEPIFDNEAVSSIGDVTVAPSNPNIVWVGTGEPNNRQSSSWGNGVYKSLDGGKTWQHMGLSDTHHIGRIVIDPTNPDVVYVAALGRLWGPNRERGLFKTTDGGKTWTCVLFINEDTGVVDVAMDPQSPNILYAAAYQRRRTAYGFNGGGPHSGLYKSVDGGATWRKLTHGLPTGDTGRIGLDIYRRDPRIVYAIIENKNGGVFRSEDRGETWTKMSDVNPRPSYYSQIRIDPNNDQRIWVMGAPMYYSEDGGRTFRTNWVTRIHGDFHAMWINPANSDHIVLGSDGGIHISHDRGRTWDFINTLPLGQFYEICYDMRTPYYVYGGLQDNGSWMGPSRTLYTVGITNEDWIRIGGGDGFYVQVDPTDHNILYVESQNGNITRLHLNTGERRVIRPEPKPGQPRYRFDWNSPILISPHDPNTIYFGGNKLFISRDRGETWTETPDLTTQPDRDKMPIMGVIPGPDTLSRHDGVETYGQITTISESPLRPGILWVGTDDGNVQVSRDGGRTWENVVGNIPGVPKNTYVSRVVASRSGEGTAYVTFDGHRSNDFTPYVYMTTDFGKTWKSLRSNLPDGHTINVIREHPRNPNLLFVGTEFGLFVSFDRGGRWIRLKNNLPTVPVDDIQIHPRENDLILGTHGRSIFILDDITPLEQLSPSVLESDLHVFTIRPATMYRLYNHKGNTGHKFFIAPNPPYGAIIHYYLKTPPGEKEEVTITILDREGRVVRELRGPKEVGINRVAWDLRHEPPVRAEAGPPAGPFGAPQGPFVLPGEYIVRVSVGTRQASQIVRVEEDPRLQVSEAELRAHREAWHRVGQLYAAADAARRRIVELRNRANEWVESLKRQPGVPQSIQAAAATLLRDLDDLRDHFVARPRPLGFAGPDLPGTPRPIVGRLAQLYSAIGSFTARPTPRQAEMIEELAQELAQHVERLNRLIEETIPNLNRQLREGNIPHLNPGERIVVPR</sequence>
<keyword evidence="1" id="KW-0677">Repeat</keyword>
<dbReference type="AlphaFoldDB" id="H5SPP3"/>
<dbReference type="InterPro" id="IPR036278">
    <property type="entry name" value="Sialidase_sf"/>
</dbReference>
<dbReference type="InterPro" id="IPR031778">
    <property type="entry name" value="Sortilin_N"/>
</dbReference>
<name>H5SPP3_9BACT</name>
<accession>H5SPP3</accession>
<dbReference type="GO" id="GO:0016787">
    <property type="term" value="F:hydrolase activity"/>
    <property type="evidence" value="ECO:0007669"/>
    <property type="project" value="UniProtKB-KW"/>
</dbReference>
<dbReference type="InterPro" id="IPR052025">
    <property type="entry name" value="Xyloglucanase_GH74"/>
</dbReference>
<evidence type="ECO:0000256" key="1">
    <source>
        <dbReference type="ARBA" id="ARBA00022737"/>
    </source>
</evidence>
<dbReference type="Gene3D" id="2.60.40.4070">
    <property type="match status" value="1"/>
</dbReference>
<dbReference type="CDD" id="cd15482">
    <property type="entry name" value="Sialidase_non-viral"/>
    <property type="match status" value="2"/>
</dbReference>
<dbReference type="InterPro" id="IPR015943">
    <property type="entry name" value="WD40/YVTN_repeat-like_dom_sf"/>
</dbReference>
<proteinExistence type="predicted"/>
<dbReference type="SUPFAM" id="SSF50939">
    <property type="entry name" value="Sialidases"/>
    <property type="match status" value="1"/>
</dbReference>
<reference evidence="3" key="2">
    <citation type="journal article" date="2012" name="PLoS ONE">
        <title>A Deeply Branching Thermophilic Bacterium with an Ancient Acetyl-CoA Pathway Dominates a Subsurface Ecosystem.</title>
        <authorList>
            <person name="Takami H."/>
            <person name="Noguchi H."/>
            <person name="Takaki Y."/>
            <person name="Uchiyama I."/>
            <person name="Toyoda A."/>
            <person name="Nishi S."/>
            <person name="Chee G.-J."/>
            <person name="Arai W."/>
            <person name="Nunoura T."/>
            <person name="Itoh T."/>
            <person name="Hattori M."/>
            <person name="Takai K."/>
        </authorList>
    </citation>
    <scope>NUCLEOTIDE SEQUENCE</scope>
</reference>
<organism evidence="3">
    <name type="scientific">uncultured Acidobacteriota bacterium</name>
    <dbReference type="NCBI Taxonomy" id="171953"/>
    <lineage>
        <taxon>Bacteria</taxon>
        <taxon>Pseudomonadati</taxon>
        <taxon>Acidobacteriota</taxon>
        <taxon>environmental samples</taxon>
    </lineage>
</organism>
<keyword evidence="3" id="KW-0378">Hydrolase</keyword>
<reference evidence="3" key="1">
    <citation type="journal article" date="2005" name="Environ. Microbiol.">
        <title>Genetic and functional properties of uncultivated thermophilic crenarchaeotes from a subsurface gold mine as revealed by analysis of genome fragments.</title>
        <authorList>
            <person name="Nunoura T."/>
            <person name="Hirayama H."/>
            <person name="Takami H."/>
            <person name="Oida H."/>
            <person name="Nishi S."/>
            <person name="Shimamura S."/>
            <person name="Suzuki Y."/>
            <person name="Inagaki F."/>
            <person name="Takai K."/>
            <person name="Nealson K.H."/>
            <person name="Horikoshi K."/>
        </authorList>
    </citation>
    <scope>NUCLEOTIDE SEQUENCE</scope>
</reference>
<dbReference type="PANTHER" id="PTHR43739:SF5">
    <property type="entry name" value="EXO-ALPHA-SIALIDASE"/>
    <property type="match status" value="1"/>
</dbReference>
<dbReference type="Pfam" id="PF15902">
    <property type="entry name" value="Sortilin-Vps10"/>
    <property type="match status" value="1"/>
</dbReference>
<evidence type="ECO:0000313" key="3">
    <source>
        <dbReference type="EMBL" id="BAL58129.1"/>
    </source>
</evidence>
<feature type="domain" description="Sortilin N-terminal" evidence="2">
    <location>
        <begin position="122"/>
        <end position="247"/>
    </location>
</feature>
<dbReference type="EMBL" id="AP011794">
    <property type="protein sequence ID" value="BAL58129.1"/>
    <property type="molecule type" value="Genomic_DNA"/>
</dbReference>
<evidence type="ECO:0000259" key="2">
    <source>
        <dbReference type="Pfam" id="PF15902"/>
    </source>
</evidence>
<protein>
    <submittedName>
        <fullName evidence="3">Glycosyl hydrolase</fullName>
    </submittedName>
</protein>
<dbReference type="SUPFAM" id="SSF110296">
    <property type="entry name" value="Oligoxyloglucan reducing end-specific cellobiohydrolase"/>
    <property type="match status" value="1"/>
</dbReference>
<dbReference type="Gene3D" id="2.130.10.10">
    <property type="entry name" value="YVTN repeat-like/Quinoprotein amine dehydrogenase"/>
    <property type="match status" value="5"/>
</dbReference>